<dbReference type="InterPro" id="IPR023214">
    <property type="entry name" value="HAD_sf"/>
</dbReference>
<dbReference type="InterPro" id="IPR036412">
    <property type="entry name" value="HAD-like_sf"/>
</dbReference>
<dbReference type="EMBL" id="RRCN01000001">
    <property type="protein sequence ID" value="RRJ63293.1"/>
    <property type="molecule type" value="Genomic_DNA"/>
</dbReference>
<dbReference type="SUPFAM" id="SSF56784">
    <property type="entry name" value="HAD-like"/>
    <property type="match status" value="1"/>
</dbReference>
<proteinExistence type="predicted"/>
<dbReference type="OrthoDB" id="1666512at2"/>
<dbReference type="Gene3D" id="3.40.50.1000">
    <property type="entry name" value="HAD superfamily/HAD-like"/>
    <property type="match status" value="1"/>
</dbReference>
<protein>
    <submittedName>
        <fullName evidence="1">Uncharacterized protein</fullName>
    </submittedName>
</protein>
<name>A0A3P3U3Y2_9BACL</name>
<reference evidence="1 2" key="1">
    <citation type="submission" date="2018-11" db="EMBL/GenBank/DDBJ databases">
        <title>Genome sequencing of Paenibacillus sp. KCOM 3021 (= ChDC PVNT-B20).</title>
        <authorList>
            <person name="Kook J.-K."/>
            <person name="Park S.-N."/>
            <person name="Lim Y.K."/>
        </authorList>
    </citation>
    <scope>NUCLEOTIDE SEQUENCE [LARGE SCALE GENOMIC DNA]</scope>
    <source>
        <strain evidence="1 2">KCOM 3021</strain>
    </source>
</reference>
<dbReference type="InterPro" id="IPR024197">
    <property type="entry name" value="TPP-like"/>
</dbReference>
<sequence length="275" mass="31082">MSVIFASDLDRTLIYSQRAMGLPPDMAQHLPVELYNGEYISFMSKKSLLLLQEVQQLAAFVPVTTRTVEQYRRIFHISANIKPKYAITSNGGNILMDGEPDPVWAKKIRQLQDHYLNHDDLLRRFREIASPDWVLREYLADNLFYTVIIDREKIPLELVRSFGREIASLGWSLSIQGRKLYLIPAEINKGSAMLYIKDMLSSAFAAASGDSLLDESLLKAADYALAPAHGELYAAYAGSGAYNFTQESGIAASEEILRSVLEVFRKKESTREYMV</sequence>
<dbReference type="Proteomes" id="UP000267017">
    <property type="component" value="Unassembled WGS sequence"/>
</dbReference>
<dbReference type="AlphaFoldDB" id="A0A3P3U3Y2"/>
<dbReference type="PIRSF" id="PIRSF030802">
    <property type="entry name" value="UCP030802"/>
    <property type="match status" value="1"/>
</dbReference>
<accession>A0A3P3U3Y2</accession>
<keyword evidence="2" id="KW-1185">Reference proteome</keyword>
<comment type="caution">
    <text evidence="1">The sequence shown here is derived from an EMBL/GenBank/DDBJ whole genome shotgun (WGS) entry which is preliminary data.</text>
</comment>
<organism evidence="1 2">
    <name type="scientific">Paenibacillus oralis</name>
    <dbReference type="NCBI Taxonomy" id="2490856"/>
    <lineage>
        <taxon>Bacteria</taxon>
        <taxon>Bacillati</taxon>
        <taxon>Bacillota</taxon>
        <taxon>Bacilli</taxon>
        <taxon>Bacillales</taxon>
        <taxon>Paenibacillaceae</taxon>
        <taxon>Paenibacillus</taxon>
    </lineage>
</organism>
<gene>
    <name evidence="1" type="ORF">EHV15_10435</name>
</gene>
<evidence type="ECO:0000313" key="2">
    <source>
        <dbReference type="Proteomes" id="UP000267017"/>
    </source>
</evidence>
<evidence type="ECO:0000313" key="1">
    <source>
        <dbReference type="EMBL" id="RRJ63293.1"/>
    </source>
</evidence>